<dbReference type="SFLD" id="SFLDG01095">
    <property type="entry name" value="Uncharacterised_Radical_SAM_Su"/>
    <property type="match status" value="1"/>
</dbReference>
<comment type="cofactor">
    <cofactor evidence="1">
        <name>[4Fe-4S] cluster</name>
        <dbReference type="ChEBI" id="CHEBI:49883"/>
    </cofactor>
</comment>
<dbReference type="PANTHER" id="PTHR43409:SF4">
    <property type="entry name" value="RADICAL SAM SUPERFAMILY PROTEIN"/>
    <property type="match status" value="1"/>
</dbReference>
<dbReference type="CDD" id="cd01335">
    <property type="entry name" value="Radical_SAM"/>
    <property type="match status" value="1"/>
</dbReference>
<dbReference type="HOGENOM" id="CLU_044464_1_0_5"/>
<accession>A0LBW1</accession>
<dbReference type="InterPro" id="IPR007197">
    <property type="entry name" value="rSAM"/>
</dbReference>
<dbReference type="SMART" id="SM00729">
    <property type="entry name" value="Elp3"/>
    <property type="match status" value="1"/>
</dbReference>
<keyword evidence="2" id="KW-0949">S-adenosyl-L-methionine</keyword>
<dbReference type="RefSeq" id="WP_011714518.1">
    <property type="nucleotide sequence ID" value="NC_008576.1"/>
</dbReference>
<evidence type="ECO:0000256" key="5">
    <source>
        <dbReference type="ARBA" id="ARBA00023014"/>
    </source>
</evidence>
<keyword evidence="3" id="KW-0479">Metal-binding</keyword>
<evidence type="ECO:0000313" key="7">
    <source>
        <dbReference type="EMBL" id="ABK45454.1"/>
    </source>
</evidence>
<gene>
    <name evidence="7" type="ordered locus">Mmc1_2963</name>
</gene>
<sequence>MFEYAGPLYRPPSEAAHLILQATIGCSVNHCTFCSMYRHKRFHIKPLPQLFKEIEHAASAWPTARRVFLADGDALVLPTDHLERILDHLRRHLPQLQRVSCYALPANLRKKSLRELNRLAAKKLTLIYYGMESGDANLLKIIRKGATPEGMAAGVWKAHEAGLKISATVILGLGGQRLWQSHIDHTAELINRVPLSYLSTLQLYLDPHLEAAFLARFTPPFQFQQDHQILQELAQLVAAINHPPKRIIFRSNHASNALALAGNLPDHQAALLARIAQAQANVQGLRPTWTRSL</sequence>
<reference evidence="7 8" key="2">
    <citation type="journal article" date="2012" name="Int. J. Syst. Evol. Microbiol.">
        <title>Magnetococcus marinus gen. nov., sp. nov., a marine, magnetotactic bacterium that represents a novel lineage (Magnetococcaceae fam. nov.; Magnetococcales ord. nov.) at the base of the Alphaproteobacteria.</title>
        <authorList>
            <person name="Bazylinski D.A."/>
            <person name="Williams T.J."/>
            <person name="Lefevre C.T."/>
            <person name="Berg R.J."/>
            <person name="Zhang C.L."/>
            <person name="Bowser S.S."/>
            <person name="Dean A.J."/>
            <person name="Beveridge T.J."/>
        </authorList>
    </citation>
    <scope>NUCLEOTIDE SEQUENCE [LARGE SCALE GENOMIC DNA]</scope>
    <source>
        <strain evidence="8">ATCC BAA-1437 / JCM 17883 / MC-1</strain>
    </source>
</reference>
<protein>
    <submittedName>
        <fullName evidence="7">Radical SAM domain protein</fullName>
    </submittedName>
</protein>
<dbReference type="Pfam" id="PF04055">
    <property type="entry name" value="Radical_SAM"/>
    <property type="match status" value="1"/>
</dbReference>
<keyword evidence="8" id="KW-1185">Reference proteome</keyword>
<organism evidence="7 8">
    <name type="scientific">Magnetococcus marinus (strain ATCC BAA-1437 / JCM 17883 / MC-1)</name>
    <dbReference type="NCBI Taxonomy" id="156889"/>
    <lineage>
        <taxon>Bacteria</taxon>
        <taxon>Pseudomonadati</taxon>
        <taxon>Pseudomonadota</taxon>
        <taxon>Magnetococcia</taxon>
        <taxon>Magnetococcales</taxon>
        <taxon>Magnetococcaceae</taxon>
        <taxon>Magnetococcus</taxon>
    </lineage>
</organism>
<feature type="domain" description="Radical SAM core" evidence="6">
    <location>
        <begin position="10"/>
        <end position="243"/>
    </location>
</feature>
<dbReference type="SFLD" id="SFLDG01082">
    <property type="entry name" value="B12-binding_domain_containing"/>
    <property type="match status" value="1"/>
</dbReference>
<dbReference type="GO" id="GO:0003824">
    <property type="term" value="F:catalytic activity"/>
    <property type="evidence" value="ECO:0007669"/>
    <property type="project" value="InterPro"/>
</dbReference>
<dbReference type="EMBL" id="CP000471">
    <property type="protein sequence ID" value="ABK45454.1"/>
    <property type="molecule type" value="Genomic_DNA"/>
</dbReference>
<dbReference type="InterPro" id="IPR058240">
    <property type="entry name" value="rSAM_sf"/>
</dbReference>
<dbReference type="InterPro" id="IPR013785">
    <property type="entry name" value="Aldolase_TIM"/>
</dbReference>
<dbReference type="Gene3D" id="3.20.20.70">
    <property type="entry name" value="Aldolase class I"/>
    <property type="match status" value="1"/>
</dbReference>
<dbReference type="PROSITE" id="PS51918">
    <property type="entry name" value="RADICAL_SAM"/>
    <property type="match status" value="1"/>
</dbReference>
<evidence type="ECO:0000259" key="6">
    <source>
        <dbReference type="PROSITE" id="PS51918"/>
    </source>
</evidence>
<dbReference type="GO" id="GO:0051536">
    <property type="term" value="F:iron-sulfur cluster binding"/>
    <property type="evidence" value="ECO:0007669"/>
    <property type="project" value="UniProtKB-KW"/>
</dbReference>
<dbReference type="STRING" id="156889.Mmc1_2963"/>
<dbReference type="InterPro" id="IPR006638">
    <property type="entry name" value="Elp3/MiaA/NifB-like_rSAM"/>
</dbReference>
<dbReference type="Proteomes" id="UP000002586">
    <property type="component" value="Chromosome"/>
</dbReference>
<evidence type="ECO:0000313" key="8">
    <source>
        <dbReference type="Proteomes" id="UP000002586"/>
    </source>
</evidence>
<dbReference type="SUPFAM" id="SSF102114">
    <property type="entry name" value="Radical SAM enzymes"/>
    <property type="match status" value="1"/>
</dbReference>
<dbReference type="GO" id="GO:0046872">
    <property type="term" value="F:metal ion binding"/>
    <property type="evidence" value="ECO:0007669"/>
    <property type="project" value="UniProtKB-KW"/>
</dbReference>
<dbReference type="InterPro" id="IPR051198">
    <property type="entry name" value="BchE-like"/>
</dbReference>
<evidence type="ECO:0000256" key="3">
    <source>
        <dbReference type="ARBA" id="ARBA00022723"/>
    </source>
</evidence>
<dbReference type="KEGG" id="mgm:Mmc1_2963"/>
<reference evidence="8" key="1">
    <citation type="journal article" date="2009" name="Appl. Environ. Microbiol.">
        <title>Complete genome sequence of the chemolithoautotrophic marine magnetotactic coccus strain MC-1.</title>
        <authorList>
            <person name="Schubbe S."/>
            <person name="Williams T.J."/>
            <person name="Xie G."/>
            <person name="Kiss H.E."/>
            <person name="Brettin T.S."/>
            <person name="Martinez D."/>
            <person name="Ross C.A."/>
            <person name="Schuler D."/>
            <person name="Cox B.L."/>
            <person name="Nealson K.H."/>
            <person name="Bazylinski D.A."/>
        </authorList>
    </citation>
    <scope>NUCLEOTIDE SEQUENCE [LARGE SCALE GENOMIC DNA]</scope>
    <source>
        <strain evidence="8">ATCC BAA-1437 / JCM 17883 / MC-1</strain>
    </source>
</reference>
<name>A0LBW1_MAGMM</name>
<dbReference type="SFLD" id="SFLDS00029">
    <property type="entry name" value="Radical_SAM"/>
    <property type="match status" value="1"/>
</dbReference>
<dbReference type="PANTHER" id="PTHR43409">
    <property type="entry name" value="ANAEROBIC MAGNESIUM-PROTOPORPHYRIN IX MONOMETHYL ESTER CYCLASE-RELATED"/>
    <property type="match status" value="1"/>
</dbReference>
<evidence type="ECO:0000256" key="1">
    <source>
        <dbReference type="ARBA" id="ARBA00001966"/>
    </source>
</evidence>
<dbReference type="eggNOG" id="COG1032">
    <property type="taxonomic scope" value="Bacteria"/>
</dbReference>
<keyword evidence="4" id="KW-0408">Iron</keyword>
<evidence type="ECO:0000256" key="4">
    <source>
        <dbReference type="ARBA" id="ARBA00023004"/>
    </source>
</evidence>
<dbReference type="AlphaFoldDB" id="A0LBW1"/>
<dbReference type="OrthoDB" id="9777636at2"/>
<keyword evidence="5" id="KW-0411">Iron-sulfur</keyword>
<evidence type="ECO:0000256" key="2">
    <source>
        <dbReference type="ARBA" id="ARBA00022691"/>
    </source>
</evidence>
<proteinExistence type="predicted"/>